<dbReference type="PROSITE" id="PS01031">
    <property type="entry name" value="SHSP"/>
    <property type="match status" value="1"/>
</dbReference>
<evidence type="ECO:0000256" key="2">
    <source>
        <dbReference type="RuleBase" id="RU003616"/>
    </source>
</evidence>
<feature type="domain" description="SHSP" evidence="3">
    <location>
        <begin position="29"/>
        <end position="143"/>
    </location>
</feature>
<dbReference type="EMBL" id="REFV01000001">
    <property type="protein sequence ID" value="RMB64100.1"/>
    <property type="molecule type" value="Genomic_DNA"/>
</dbReference>
<gene>
    <name evidence="4" type="ORF">EAX61_01620</name>
</gene>
<dbReference type="Proteomes" id="UP000281985">
    <property type="component" value="Unassembled WGS sequence"/>
</dbReference>
<evidence type="ECO:0000313" key="4">
    <source>
        <dbReference type="EMBL" id="RMB64100.1"/>
    </source>
</evidence>
<dbReference type="InterPro" id="IPR002068">
    <property type="entry name" value="A-crystallin/Hsp20_dom"/>
</dbReference>
<protein>
    <submittedName>
        <fullName evidence="4">Hsp20/alpha crystallin family protein</fullName>
    </submittedName>
</protein>
<dbReference type="CDD" id="cd06464">
    <property type="entry name" value="ACD_sHsps-like"/>
    <property type="match status" value="1"/>
</dbReference>
<evidence type="ECO:0000259" key="3">
    <source>
        <dbReference type="PROSITE" id="PS01031"/>
    </source>
</evidence>
<reference evidence="4 5" key="1">
    <citation type="submission" date="2018-10" db="EMBL/GenBank/DDBJ databases">
        <title>Dokdonia luteus sp. nov., isolated from sea water.</title>
        <authorList>
            <person name="Zhou L.Y."/>
            <person name="Du Z.J."/>
        </authorList>
    </citation>
    <scope>NUCLEOTIDE SEQUENCE [LARGE SCALE GENOMIC DNA]</scope>
    <source>
        <strain evidence="4 5">SH27</strain>
    </source>
</reference>
<dbReference type="InterPro" id="IPR008978">
    <property type="entry name" value="HSP20-like_chaperone"/>
</dbReference>
<organism evidence="4 5">
    <name type="scientific">Dokdonia sinensis</name>
    <dbReference type="NCBI Taxonomy" id="2479847"/>
    <lineage>
        <taxon>Bacteria</taxon>
        <taxon>Pseudomonadati</taxon>
        <taxon>Bacteroidota</taxon>
        <taxon>Flavobacteriia</taxon>
        <taxon>Flavobacteriales</taxon>
        <taxon>Flavobacteriaceae</taxon>
        <taxon>Dokdonia</taxon>
    </lineage>
</organism>
<dbReference type="AlphaFoldDB" id="A0A3M0GHE8"/>
<comment type="caution">
    <text evidence="4">The sequence shown here is derived from an EMBL/GenBank/DDBJ whole genome shotgun (WGS) entry which is preliminary data.</text>
</comment>
<evidence type="ECO:0000256" key="1">
    <source>
        <dbReference type="PROSITE-ProRule" id="PRU00285"/>
    </source>
</evidence>
<proteinExistence type="inferred from homology"/>
<accession>A0A3M0GHE8</accession>
<dbReference type="OrthoDB" id="9814487at2"/>
<dbReference type="Pfam" id="PF00011">
    <property type="entry name" value="HSP20"/>
    <property type="match status" value="1"/>
</dbReference>
<dbReference type="SUPFAM" id="SSF49764">
    <property type="entry name" value="HSP20-like chaperones"/>
    <property type="match status" value="1"/>
</dbReference>
<dbReference type="Gene3D" id="2.60.40.790">
    <property type="match status" value="1"/>
</dbReference>
<comment type="similarity">
    <text evidence="1 2">Belongs to the small heat shock protein (HSP20) family.</text>
</comment>
<keyword evidence="5" id="KW-1185">Reference proteome</keyword>
<dbReference type="PANTHER" id="PTHR11527">
    <property type="entry name" value="HEAT-SHOCK PROTEIN 20 FAMILY MEMBER"/>
    <property type="match status" value="1"/>
</dbReference>
<sequence>MSLIKFNQNRFPWVTNWLDTDGLFADDFFSKNNNLPAMNVKENKENFELELAVPGFSKKDIEVTMDNDVLSICGKNESKDEQEEDGYTRKEFSSASFERKIQLPQGVNPETDIKANYKNGVLKLELQKRQEAIEQPKRKIAIQ</sequence>
<name>A0A3M0GHE8_9FLAO</name>
<dbReference type="RefSeq" id="WP_121915896.1">
    <property type="nucleotide sequence ID" value="NZ_REFV01000001.1"/>
</dbReference>
<dbReference type="InterPro" id="IPR031107">
    <property type="entry name" value="Small_HSP"/>
</dbReference>
<evidence type="ECO:0000313" key="5">
    <source>
        <dbReference type="Proteomes" id="UP000281985"/>
    </source>
</evidence>